<dbReference type="RefSeq" id="XP_022308567.1">
    <property type="nucleotide sequence ID" value="XM_022452859.1"/>
</dbReference>
<proteinExistence type="inferred from homology"/>
<feature type="region of interest" description="Disordered" evidence="3">
    <location>
        <begin position="573"/>
        <end position="602"/>
    </location>
</feature>
<feature type="compositionally biased region" description="Low complexity" evidence="3">
    <location>
        <begin position="588"/>
        <end position="602"/>
    </location>
</feature>
<accession>A0A8B8BYU3</accession>
<dbReference type="GO" id="GO:0004620">
    <property type="term" value="F:phospholipase activity"/>
    <property type="evidence" value="ECO:0007669"/>
    <property type="project" value="TreeGrafter"/>
</dbReference>
<dbReference type="Proteomes" id="UP000694844">
    <property type="component" value="Chromosome 9"/>
</dbReference>
<evidence type="ECO:0000313" key="5">
    <source>
        <dbReference type="Proteomes" id="UP000694844"/>
    </source>
</evidence>
<feature type="compositionally biased region" description="Acidic residues" evidence="3">
    <location>
        <begin position="35"/>
        <end position="44"/>
    </location>
</feature>
<evidence type="ECO:0000313" key="6">
    <source>
        <dbReference type="RefSeq" id="XP_022308567.1"/>
    </source>
</evidence>
<keyword evidence="5" id="KW-1185">Reference proteome</keyword>
<evidence type="ECO:0000259" key="4">
    <source>
        <dbReference type="PROSITE" id="PS51043"/>
    </source>
</evidence>
<dbReference type="PANTHER" id="PTHR23509">
    <property type="entry name" value="PA-PL1 PHOSPHOLIPASE FAMILY"/>
    <property type="match status" value="1"/>
</dbReference>
<dbReference type="Pfam" id="PF02862">
    <property type="entry name" value="DDHD"/>
    <property type="match status" value="1"/>
</dbReference>
<dbReference type="InterPro" id="IPR004177">
    <property type="entry name" value="DDHD_dom"/>
</dbReference>
<dbReference type="PROSITE" id="PS51043">
    <property type="entry name" value="DDHD"/>
    <property type="match status" value="1"/>
</dbReference>
<evidence type="ECO:0000256" key="1">
    <source>
        <dbReference type="ARBA" id="ARBA00038464"/>
    </source>
</evidence>
<dbReference type="OrthoDB" id="431378at2759"/>
<protein>
    <submittedName>
        <fullName evidence="6">Phospholipase DDHD1-like</fullName>
    </submittedName>
</protein>
<dbReference type="GeneID" id="111114520"/>
<dbReference type="PANTHER" id="PTHR23509:SF48">
    <property type="entry name" value="INTRACELLULAR PHOSPHOLIPASE A1"/>
    <property type="match status" value="1"/>
</dbReference>
<comment type="similarity">
    <text evidence="1">Belongs to the PA-PLA1 family.</text>
</comment>
<dbReference type="KEGG" id="cvn:111114520"/>
<keyword evidence="2" id="KW-0175">Coiled coil</keyword>
<feature type="domain" description="DDHD" evidence="4">
    <location>
        <begin position="473"/>
        <end position="699"/>
    </location>
</feature>
<organism evidence="5 6">
    <name type="scientific">Crassostrea virginica</name>
    <name type="common">Eastern oyster</name>
    <dbReference type="NCBI Taxonomy" id="6565"/>
    <lineage>
        <taxon>Eukaryota</taxon>
        <taxon>Metazoa</taxon>
        <taxon>Spiralia</taxon>
        <taxon>Lophotrochozoa</taxon>
        <taxon>Mollusca</taxon>
        <taxon>Bivalvia</taxon>
        <taxon>Autobranchia</taxon>
        <taxon>Pteriomorphia</taxon>
        <taxon>Ostreida</taxon>
        <taxon>Ostreoidea</taxon>
        <taxon>Ostreidae</taxon>
        <taxon>Crassostrea</taxon>
    </lineage>
</organism>
<feature type="region of interest" description="Disordered" evidence="3">
    <location>
        <begin position="1"/>
        <end position="50"/>
    </location>
</feature>
<dbReference type="SMART" id="SM01127">
    <property type="entry name" value="DDHD"/>
    <property type="match status" value="1"/>
</dbReference>
<dbReference type="Pfam" id="PF23463">
    <property type="entry name" value="WWE_2"/>
    <property type="match status" value="1"/>
</dbReference>
<evidence type="ECO:0000256" key="3">
    <source>
        <dbReference type="SAM" id="MobiDB-lite"/>
    </source>
</evidence>
<dbReference type="GO" id="GO:0046872">
    <property type="term" value="F:metal ion binding"/>
    <property type="evidence" value="ECO:0007669"/>
    <property type="project" value="InterPro"/>
</dbReference>
<sequence>MTSEFGSLGDGIGSSGNPSSTRSSSDKLYPSLFPSDDEAEEDNGSEFSLDREARATPPLVRLKNPLFPKKEYVDKLRPEEIRWFFKQDGDKEWTPFIGYDSLRIECRYRALQTVEDEKEIDTDVILVRGGLYQVDVSKKKCTPVYWSGDESDITQGLWFYEYNGQPLEDTYGIDIETEHVAKFLGHKIEEDHHSPHKGPRQVLHVKRFNDFYVEWNSPSETNLYSEAASSRFVRGFKKKLGMQKAGTRLLRGYKYEAVMDDKPADISHLVFVIHGIGQKMETGNIVKRSKELREKVSQMKARHFCLIENDSQRAEFLPVEWRSNLKLDGDMVDLITPHKMRGMRSLLNNSAMDILYYTSPLYRSEITHSLQNELNRLFEMFCARNPYFQVNGGKVSIVAHSLGAVISYDIITGWNPIQLYDQFVNAVIEDEQQDSDSSDIKNEIHEARQKYISVESLLKDVQEKHKLKCGPTLSFTIENMFCLGSPLAVFLALRGYRPQGKGTLDHIMPPSLCKRLFNIYHPYDPVAYRLEPLILKHYSTIMPLPIHRFDNKQKEPYHQMRTKAYAAFKPSADKITDKGDPVEGADTSDSSPRASREASPARNQGFSVFKWLKGKESEDMSAELKMLEKMEEDVQEFEKHLKERKEALQEIDQTDLEYRIDYQLREASFSSSYISMLTSHTAYWSDRDVAFFILSHIHPELQDLNDGH</sequence>
<name>A0A8B8BYU3_CRAVI</name>
<evidence type="ECO:0000256" key="2">
    <source>
        <dbReference type="SAM" id="Coils"/>
    </source>
</evidence>
<gene>
    <name evidence="6" type="primary">LOC111114520</name>
</gene>
<feature type="coiled-coil region" evidence="2">
    <location>
        <begin position="620"/>
        <end position="657"/>
    </location>
</feature>
<dbReference type="InterPro" id="IPR057826">
    <property type="entry name" value="WWE_C20G8.02"/>
</dbReference>
<dbReference type="InterPro" id="IPR058055">
    <property type="entry name" value="PA-PLA1"/>
</dbReference>
<dbReference type="GO" id="GO:0005737">
    <property type="term" value="C:cytoplasm"/>
    <property type="evidence" value="ECO:0007669"/>
    <property type="project" value="TreeGrafter"/>
</dbReference>
<reference evidence="6" key="1">
    <citation type="submission" date="2025-08" db="UniProtKB">
        <authorList>
            <consortium name="RefSeq"/>
        </authorList>
    </citation>
    <scope>IDENTIFICATION</scope>
    <source>
        <tissue evidence="6">Whole sample</tissue>
    </source>
</reference>
<dbReference type="AlphaFoldDB" id="A0A8B8BYU3"/>